<evidence type="ECO:0000256" key="1">
    <source>
        <dbReference type="SAM" id="MobiDB-lite"/>
    </source>
</evidence>
<protein>
    <submittedName>
        <fullName evidence="2">Uncharacterized protein</fullName>
    </submittedName>
</protein>
<dbReference type="EMBL" id="HBGU01061525">
    <property type="protein sequence ID" value="CAD9517288.1"/>
    <property type="molecule type" value="Transcribed_RNA"/>
</dbReference>
<evidence type="ECO:0000313" key="2">
    <source>
        <dbReference type="EMBL" id="CAD9517288.1"/>
    </source>
</evidence>
<feature type="compositionally biased region" description="Polar residues" evidence="1">
    <location>
        <begin position="43"/>
        <end position="52"/>
    </location>
</feature>
<reference evidence="2" key="1">
    <citation type="submission" date="2021-01" db="EMBL/GenBank/DDBJ databases">
        <authorList>
            <person name="Corre E."/>
            <person name="Pelletier E."/>
            <person name="Niang G."/>
            <person name="Scheremetjew M."/>
            <person name="Finn R."/>
            <person name="Kale V."/>
            <person name="Holt S."/>
            <person name="Cochrane G."/>
            <person name="Meng A."/>
            <person name="Brown T."/>
            <person name="Cohen L."/>
        </authorList>
    </citation>
    <scope>NUCLEOTIDE SEQUENCE</scope>
    <source>
        <strain evidence="2">UTEX LB 985</strain>
    </source>
</reference>
<organism evidence="2">
    <name type="scientific">Haptolina brevifila</name>
    <dbReference type="NCBI Taxonomy" id="156173"/>
    <lineage>
        <taxon>Eukaryota</taxon>
        <taxon>Haptista</taxon>
        <taxon>Haptophyta</taxon>
        <taxon>Prymnesiophyceae</taxon>
        <taxon>Prymnesiales</taxon>
        <taxon>Prymnesiaceae</taxon>
        <taxon>Haptolina</taxon>
    </lineage>
</organism>
<proteinExistence type="predicted"/>
<accession>A0A7S2IEJ7</accession>
<name>A0A7S2IEJ7_9EUKA</name>
<gene>
    <name evidence="2" type="ORF">CBRE1094_LOCUS33460</name>
</gene>
<dbReference type="AlphaFoldDB" id="A0A7S2IEJ7"/>
<feature type="region of interest" description="Disordered" evidence="1">
    <location>
        <begin position="25"/>
        <end position="56"/>
    </location>
</feature>
<sequence length="112" mass="11819">MRPTRGAVSLPPCCEAASSFGGEGVAGGLRSIGPQPRVERQPISRSGSSSLTTREEVGTYVHMKTEAVLRSSTTLTLAVVCGGGGAPMGHALAPFVSLVPWRARRWRARVWS</sequence>